<dbReference type="EMBL" id="JACVVK020000390">
    <property type="protein sequence ID" value="KAK7475922.1"/>
    <property type="molecule type" value="Genomic_DNA"/>
</dbReference>
<protein>
    <submittedName>
        <fullName evidence="1">Uncharacterized protein</fullName>
    </submittedName>
</protein>
<organism evidence="1 2">
    <name type="scientific">Batillaria attramentaria</name>
    <dbReference type="NCBI Taxonomy" id="370345"/>
    <lineage>
        <taxon>Eukaryota</taxon>
        <taxon>Metazoa</taxon>
        <taxon>Spiralia</taxon>
        <taxon>Lophotrochozoa</taxon>
        <taxon>Mollusca</taxon>
        <taxon>Gastropoda</taxon>
        <taxon>Caenogastropoda</taxon>
        <taxon>Sorbeoconcha</taxon>
        <taxon>Cerithioidea</taxon>
        <taxon>Batillariidae</taxon>
        <taxon>Batillaria</taxon>
    </lineage>
</organism>
<evidence type="ECO:0000313" key="2">
    <source>
        <dbReference type="Proteomes" id="UP001519460"/>
    </source>
</evidence>
<accession>A0ABD0JN51</accession>
<reference evidence="1 2" key="1">
    <citation type="journal article" date="2023" name="Sci. Data">
        <title>Genome assembly of the Korean intertidal mud-creeper Batillaria attramentaria.</title>
        <authorList>
            <person name="Patra A.K."/>
            <person name="Ho P.T."/>
            <person name="Jun S."/>
            <person name="Lee S.J."/>
            <person name="Kim Y."/>
            <person name="Won Y.J."/>
        </authorList>
    </citation>
    <scope>NUCLEOTIDE SEQUENCE [LARGE SCALE GENOMIC DNA]</scope>
    <source>
        <strain evidence="1">Wonlab-2016</strain>
    </source>
</reference>
<gene>
    <name evidence="1" type="ORF">BaRGS_00032811</name>
</gene>
<proteinExistence type="predicted"/>
<evidence type="ECO:0000313" key="1">
    <source>
        <dbReference type="EMBL" id="KAK7475922.1"/>
    </source>
</evidence>
<dbReference type="Proteomes" id="UP001519460">
    <property type="component" value="Unassembled WGS sequence"/>
</dbReference>
<dbReference type="AlphaFoldDB" id="A0ABD0JN51"/>
<keyword evidence="2" id="KW-1185">Reference proteome</keyword>
<name>A0ABD0JN51_9CAEN</name>
<comment type="caution">
    <text evidence="1">The sequence shown here is derived from an EMBL/GenBank/DDBJ whole genome shotgun (WGS) entry which is preliminary data.</text>
</comment>
<sequence>MEDARRLVYEEDGLELASNPTAEREDQRAAESSTCHLSVRLGGNTSLRLGAKKQCLLEGVPCLSVSAHEVSSVLDDLVFNMRMYYEGCLAK</sequence>